<dbReference type="AlphaFoldDB" id="A0A857DHX6"/>
<dbReference type="Gene3D" id="2.10.109.10">
    <property type="entry name" value="Umud Fragment, subunit A"/>
    <property type="match status" value="1"/>
</dbReference>
<dbReference type="InterPro" id="IPR019533">
    <property type="entry name" value="Peptidase_S26"/>
</dbReference>
<sequence>MVRIRRDMMNNPYSQFLQEIIEIILIVFALSWLLKTYLIGFAHLEGAEMMPSLSLDSQVLVEKYFYRSIDALDRGDVILYSDNGVESIKRVIGLPGEKVEIKNGYTYINSKPIYEPYANTPKTYTFSTVVVPEDHVFTLNDNRASKNDSRSFGSVPVQSIEGKALFCYWPLSSVQILL</sequence>
<keyword evidence="6" id="KW-1133">Transmembrane helix</keyword>
<dbReference type="GO" id="GO:0006465">
    <property type="term" value="P:signal peptide processing"/>
    <property type="evidence" value="ECO:0007669"/>
    <property type="project" value="InterPro"/>
</dbReference>
<dbReference type="GO" id="GO:0004252">
    <property type="term" value="F:serine-type endopeptidase activity"/>
    <property type="evidence" value="ECO:0007669"/>
    <property type="project" value="InterPro"/>
</dbReference>
<comment type="subcellular location">
    <subcellularLocation>
        <location evidence="2">Cell membrane</location>
        <topology evidence="2">Single-pass type II membrane protein</topology>
    </subcellularLocation>
    <subcellularLocation>
        <location evidence="6">Membrane</location>
        <topology evidence="6">Single-pass type II membrane protein</topology>
    </subcellularLocation>
</comment>
<feature type="domain" description="Peptidase S26" evidence="7">
    <location>
        <begin position="18"/>
        <end position="169"/>
    </location>
</feature>
<evidence type="ECO:0000256" key="1">
    <source>
        <dbReference type="ARBA" id="ARBA00000677"/>
    </source>
</evidence>
<dbReference type="CDD" id="cd06530">
    <property type="entry name" value="S26_SPase_I"/>
    <property type="match status" value="1"/>
</dbReference>
<keyword evidence="6" id="KW-0645">Protease</keyword>
<dbReference type="InterPro" id="IPR036286">
    <property type="entry name" value="LexA/Signal_pep-like_sf"/>
</dbReference>
<comment type="catalytic activity">
    <reaction evidence="1 6">
        <text>Cleavage of hydrophobic, N-terminal signal or leader sequences from secreted and periplasmic proteins.</text>
        <dbReference type="EC" id="3.4.21.89"/>
    </reaction>
</comment>
<keyword evidence="5 6" id="KW-0378">Hydrolase</keyword>
<dbReference type="RefSeq" id="WP_019225374.1">
    <property type="nucleotide sequence ID" value="NZ_CP046996.1"/>
</dbReference>
<accession>A0A857DHX6</accession>
<evidence type="ECO:0000256" key="2">
    <source>
        <dbReference type="ARBA" id="ARBA00004401"/>
    </source>
</evidence>
<evidence type="ECO:0000256" key="5">
    <source>
        <dbReference type="ARBA" id="ARBA00022801"/>
    </source>
</evidence>
<evidence type="ECO:0000256" key="4">
    <source>
        <dbReference type="ARBA" id="ARBA00013208"/>
    </source>
</evidence>
<keyword evidence="6" id="KW-0472">Membrane</keyword>
<dbReference type="InterPro" id="IPR000223">
    <property type="entry name" value="Pept_S26A_signal_pept_1"/>
</dbReference>
<dbReference type="SUPFAM" id="SSF51306">
    <property type="entry name" value="LexA/Signal peptidase"/>
    <property type="match status" value="1"/>
</dbReference>
<keyword evidence="6" id="KW-0812">Transmembrane</keyword>
<comment type="similarity">
    <text evidence="3 6">Belongs to the peptidase S26 family.</text>
</comment>
<dbReference type="PANTHER" id="PTHR43390">
    <property type="entry name" value="SIGNAL PEPTIDASE I"/>
    <property type="match status" value="1"/>
</dbReference>
<evidence type="ECO:0000313" key="9">
    <source>
        <dbReference type="Proteomes" id="UP000430508"/>
    </source>
</evidence>
<protein>
    <recommendedName>
        <fullName evidence="4 6">Signal peptidase I</fullName>
        <ecNumber evidence="4 6">3.4.21.89</ecNumber>
    </recommendedName>
</protein>
<evidence type="ECO:0000256" key="6">
    <source>
        <dbReference type="RuleBase" id="RU362042"/>
    </source>
</evidence>
<dbReference type="PRINTS" id="PR00727">
    <property type="entry name" value="LEADERPTASE"/>
</dbReference>
<name>A0A857DHX6_9FIRM</name>
<reference evidence="8 9" key="1">
    <citation type="submission" date="2019-12" db="EMBL/GenBank/DDBJ databases">
        <title>Sequence classification of anaerobic respiratory reductive dehalogenases: First we see many, then we see few.</title>
        <authorList>
            <person name="Molenda O."/>
            <person name="Puentes Jacome L.A."/>
            <person name="Cao X."/>
            <person name="Nesbo C.L."/>
            <person name="Tang S."/>
            <person name="Morson N."/>
            <person name="Patron J."/>
            <person name="Lomheim L."/>
            <person name="Wishart D.S."/>
            <person name="Edwards E.A."/>
        </authorList>
    </citation>
    <scope>NUCLEOTIDE SEQUENCE [LARGE SCALE GENOMIC DNA]</scope>
    <source>
        <strain evidence="8 9">12DCA</strain>
    </source>
</reference>
<organism evidence="8 9">
    <name type="scientific">Dehalobacter restrictus</name>
    <dbReference type="NCBI Taxonomy" id="55583"/>
    <lineage>
        <taxon>Bacteria</taxon>
        <taxon>Bacillati</taxon>
        <taxon>Bacillota</taxon>
        <taxon>Clostridia</taxon>
        <taxon>Eubacteriales</taxon>
        <taxon>Desulfitobacteriaceae</taxon>
        <taxon>Dehalobacter</taxon>
    </lineage>
</organism>
<dbReference type="NCBIfam" id="TIGR02227">
    <property type="entry name" value="sigpep_I_bact"/>
    <property type="match status" value="1"/>
</dbReference>
<dbReference type="EMBL" id="CP046996">
    <property type="protein sequence ID" value="QHA00517.1"/>
    <property type="molecule type" value="Genomic_DNA"/>
</dbReference>
<dbReference type="Pfam" id="PF10502">
    <property type="entry name" value="Peptidase_S26"/>
    <property type="match status" value="1"/>
</dbReference>
<evidence type="ECO:0000256" key="3">
    <source>
        <dbReference type="ARBA" id="ARBA00009370"/>
    </source>
</evidence>
<dbReference type="GO" id="GO:0005886">
    <property type="term" value="C:plasma membrane"/>
    <property type="evidence" value="ECO:0007669"/>
    <property type="project" value="UniProtKB-SubCell"/>
</dbReference>
<evidence type="ECO:0000313" key="8">
    <source>
        <dbReference type="EMBL" id="QHA00517.1"/>
    </source>
</evidence>
<dbReference type="Proteomes" id="UP000430508">
    <property type="component" value="Chromosome"/>
</dbReference>
<feature type="transmembrane region" description="Helical" evidence="6">
    <location>
        <begin position="20"/>
        <end position="44"/>
    </location>
</feature>
<gene>
    <name evidence="8" type="primary">lepB</name>
    <name evidence="8" type="ORF">GQ588_07685</name>
</gene>
<dbReference type="EC" id="3.4.21.89" evidence="4 6"/>
<proteinExistence type="inferred from homology"/>
<dbReference type="PANTHER" id="PTHR43390:SF1">
    <property type="entry name" value="CHLOROPLAST PROCESSING PEPTIDASE"/>
    <property type="match status" value="1"/>
</dbReference>
<dbReference type="PROSITE" id="PS00760">
    <property type="entry name" value="SPASE_I_2"/>
    <property type="match status" value="1"/>
</dbReference>
<dbReference type="GO" id="GO:0009003">
    <property type="term" value="F:signal peptidase activity"/>
    <property type="evidence" value="ECO:0007669"/>
    <property type="project" value="UniProtKB-EC"/>
</dbReference>
<dbReference type="InterPro" id="IPR019757">
    <property type="entry name" value="Pept_S26A_signal_pept_1_Lys-AS"/>
</dbReference>
<evidence type="ECO:0000259" key="7">
    <source>
        <dbReference type="Pfam" id="PF10502"/>
    </source>
</evidence>